<protein>
    <recommendedName>
        <fullName evidence="1">Ig-like domain-containing protein</fullName>
    </recommendedName>
</protein>
<dbReference type="AlphaFoldDB" id="A0A8S1HPP3"/>
<dbReference type="Gene3D" id="2.60.40.10">
    <property type="entry name" value="Immunoglobulins"/>
    <property type="match status" value="1"/>
</dbReference>
<evidence type="ECO:0000313" key="2">
    <source>
        <dbReference type="EMBL" id="CAD6196920.1"/>
    </source>
</evidence>
<dbReference type="EMBL" id="CAJGYM010000082">
    <property type="protein sequence ID" value="CAD6196920.1"/>
    <property type="molecule type" value="Genomic_DNA"/>
</dbReference>
<reference evidence="2" key="1">
    <citation type="submission" date="2020-10" db="EMBL/GenBank/DDBJ databases">
        <authorList>
            <person name="Kikuchi T."/>
        </authorList>
    </citation>
    <scope>NUCLEOTIDE SEQUENCE</scope>
    <source>
        <strain evidence="2">NKZ352</strain>
    </source>
</reference>
<dbReference type="InterPro" id="IPR036179">
    <property type="entry name" value="Ig-like_dom_sf"/>
</dbReference>
<feature type="domain" description="Ig-like" evidence="1">
    <location>
        <begin position="22"/>
        <end position="85"/>
    </location>
</feature>
<gene>
    <name evidence="2" type="ORF">CAUJ_LOCUS12831</name>
</gene>
<dbReference type="InterPro" id="IPR003599">
    <property type="entry name" value="Ig_sub"/>
</dbReference>
<accession>A0A8S1HPP3</accession>
<sequence length="174" mass="19350">MNTFEMFFPGHTNALPVIHFVGDTVHLSCHNPSGSAHEATWDRSGGLPNGHHVDHGVLVLPAVHKQDEGVYNCVVAGEEKQQHISEVDLQVDDFVPDFHGVEPIEFAPLTDDQLRQLDVVVTLNTTADQGILFSTQRENENGQPIVLHEARIREGVVRYEYDVGYGRGKHLLGR</sequence>
<comment type="caution">
    <text evidence="2">The sequence shown here is derived from an EMBL/GenBank/DDBJ whole genome shotgun (WGS) entry which is preliminary data.</text>
</comment>
<dbReference type="InterPro" id="IPR007110">
    <property type="entry name" value="Ig-like_dom"/>
</dbReference>
<dbReference type="SUPFAM" id="SSF48726">
    <property type="entry name" value="Immunoglobulin"/>
    <property type="match status" value="1"/>
</dbReference>
<dbReference type="OrthoDB" id="430340at2759"/>
<proteinExistence type="predicted"/>
<name>A0A8S1HPP3_9PELO</name>
<organism evidence="2 3">
    <name type="scientific">Caenorhabditis auriculariae</name>
    <dbReference type="NCBI Taxonomy" id="2777116"/>
    <lineage>
        <taxon>Eukaryota</taxon>
        <taxon>Metazoa</taxon>
        <taxon>Ecdysozoa</taxon>
        <taxon>Nematoda</taxon>
        <taxon>Chromadorea</taxon>
        <taxon>Rhabditida</taxon>
        <taxon>Rhabditina</taxon>
        <taxon>Rhabditomorpha</taxon>
        <taxon>Rhabditoidea</taxon>
        <taxon>Rhabditidae</taxon>
        <taxon>Peloderinae</taxon>
        <taxon>Caenorhabditis</taxon>
    </lineage>
</organism>
<keyword evidence="3" id="KW-1185">Reference proteome</keyword>
<dbReference type="SMART" id="SM00409">
    <property type="entry name" value="IG"/>
    <property type="match status" value="1"/>
</dbReference>
<evidence type="ECO:0000259" key="1">
    <source>
        <dbReference type="PROSITE" id="PS50835"/>
    </source>
</evidence>
<dbReference type="Proteomes" id="UP000835052">
    <property type="component" value="Unassembled WGS sequence"/>
</dbReference>
<evidence type="ECO:0000313" key="3">
    <source>
        <dbReference type="Proteomes" id="UP000835052"/>
    </source>
</evidence>
<dbReference type="InterPro" id="IPR013783">
    <property type="entry name" value="Ig-like_fold"/>
</dbReference>
<dbReference type="PROSITE" id="PS50835">
    <property type="entry name" value="IG_LIKE"/>
    <property type="match status" value="1"/>
</dbReference>